<dbReference type="Gene3D" id="3.30.1330.20">
    <property type="entry name" value="Tubulin/FtsZ, C-terminal domain"/>
    <property type="match status" value="1"/>
</dbReference>
<evidence type="ECO:0000313" key="4">
    <source>
        <dbReference type="Proteomes" id="UP000640583"/>
    </source>
</evidence>
<keyword evidence="1" id="KW-0547">Nucleotide-binding</keyword>
<accession>A0A8J7IN36</accession>
<proteinExistence type="predicted"/>
<dbReference type="GO" id="GO:0005525">
    <property type="term" value="F:GTP binding"/>
    <property type="evidence" value="ECO:0007669"/>
    <property type="project" value="UniProtKB-KW"/>
</dbReference>
<evidence type="ECO:0000256" key="2">
    <source>
        <dbReference type="ARBA" id="ARBA00023134"/>
    </source>
</evidence>
<dbReference type="EMBL" id="JADCKQ010000005">
    <property type="protein sequence ID" value="MBI1493801.1"/>
    <property type="molecule type" value="Genomic_DNA"/>
</dbReference>
<dbReference type="RefSeq" id="WP_228848615.1">
    <property type="nucleotide sequence ID" value="NZ_JADCKQ010000005.1"/>
</dbReference>
<organism evidence="3 4">
    <name type="scientific">Halocynthiibacter styelae</name>
    <dbReference type="NCBI Taxonomy" id="2761955"/>
    <lineage>
        <taxon>Bacteria</taxon>
        <taxon>Pseudomonadati</taxon>
        <taxon>Pseudomonadota</taxon>
        <taxon>Alphaproteobacteria</taxon>
        <taxon>Rhodobacterales</taxon>
        <taxon>Paracoccaceae</taxon>
        <taxon>Halocynthiibacter</taxon>
    </lineage>
</organism>
<comment type="caution">
    <text evidence="3">The sequence shown here is derived from an EMBL/GenBank/DDBJ whole genome shotgun (WGS) entry which is preliminary data.</text>
</comment>
<dbReference type="NCBIfam" id="TIGR02058">
    <property type="entry name" value="lin0512_fam"/>
    <property type="match status" value="1"/>
</dbReference>
<dbReference type="InterPro" id="IPR037103">
    <property type="entry name" value="Tubulin/FtsZ-like_C"/>
</dbReference>
<name>A0A8J7IN36_9RHOB</name>
<dbReference type="InterPro" id="IPR011719">
    <property type="entry name" value="CHP02058"/>
</dbReference>
<evidence type="ECO:0000256" key="1">
    <source>
        <dbReference type="ARBA" id="ARBA00022741"/>
    </source>
</evidence>
<keyword evidence="2" id="KW-0342">GTP-binding</keyword>
<sequence length="118" mass="12684">MKRLILEMGMGNDLYGMDYTKAAKRAVEDAFRHSTLSIFQSLGLDHTKMEVRVTVGVAEPEKVDCDAVVAILPRGNATVTAVKGGQNIDDPGNGTAHVIATAAVEALYPIVPEDWKLS</sequence>
<dbReference type="PANTHER" id="PTHR34784:SF1">
    <property type="entry name" value="50S RIBOSOMAL PROTEIN L34"/>
    <property type="match status" value="1"/>
</dbReference>
<protein>
    <submittedName>
        <fullName evidence="3">Lin0512 family protein</fullName>
    </submittedName>
</protein>
<keyword evidence="4" id="KW-1185">Reference proteome</keyword>
<dbReference type="Proteomes" id="UP000640583">
    <property type="component" value="Unassembled WGS sequence"/>
</dbReference>
<dbReference type="AlphaFoldDB" id="A0A8J7IN36"/>
<evidence type="ECO:0000313" key="3">
    <source>
        <dbReference type="EMBL" id="MBI1493801.1"/>
    </source>
</evidence>
<reference evidence="3" key="1">
    <citation type="submission" date="2020-10" db="EMBL/GenBank/DDBJ databases">
        <title>Paenihalocynthiibacter styelae gen. nov., sp. nov., isolated from stalked sea squirt Styela clava.</title>
        <authorList>
            <person name="Kim Y.-O."/>
            <person name="Yoon J.-H."/>
        </authorList>
    </citation>
    <scope>NUCLEOTIDE SEQUENCE</scope>
    <source>
        <strain evidence="3">MYP1-1</strain>
    </source>
</reference>
<dbReference type="PANTHER" id="PTHR34784">
    <property type="entry name" value="50S RIBOSOMAL PROTEIN L34"/>
    <property type="match status" value="1"/>
</dbReference>
<dbReference type="Pfam" id="PF09585">
    <property type="entry name" value="Lin0512_fam"/>
    <property type="match status" value="1"/>
</dbReference>
<gene>
    <name evidence="3" type="ORF">H1D41_09160</name>
</gene>